<accession>A0A914XUL2</accession>
<dbReference type="InterPro" id="IPR001878">
    <property type="entry name" value="Znf_CCHC"/>
</dbReference>
<feature type="domain" description="CCHC-type" evidence="3">
    <location>
        <begin position="160"/>
        <end position="174"/>
    </location>
</feature>
<feature type="compositionally biased region" description="Low complexity" evidence="2">
    <location>
        <begin position="230"/>
        <end position="239"/>
    </location>
</feature>
<dbReference type="PROSITE" id="PS50158">
    <property type="entry name" value="ZF_CCHC"/>
    <property type="match status" value="1"/>
</dbReference>
<proteinExistence type="predicted"/>
<feature type="region of interest" description="Disordered" evidence="2">
    <location>
        <begin position="230"/>
        <end position="266"/>
    </location>
</feature>
<evidence type="ECO:0000313" key="5">
    <source>
        <dbReference type="WBParaSite" id="PSU_v2.g11638.t1"/>
    </source>
</evidence>
<dbReference type="SMART" id="SM00343">
    <property type="entry name" value="ZnF_C2HC"/>
    <property type="match status" value="3"/>
</dbReference>
<protein>
    <submittedName>
        <fullName evidence="5">CCHC-type domain-containing protein</fullName>
    </submittedName>
</protein>
<dbReference type="AlphaFoldDB" id="A0A914XUL2"/>
<keyword evidence="1" id="KW-0863">Zinc-finger</keyword>
<keyword evidence="1" id="KW-0479">Metal-binding</keyword>
<keyword evidence="4" id="KW-1185">Reference proteome</keyword>
<sequence>MIQRHIERIDYLLSHGAISVVREIAALFGSILDDFRHFFGSSPDFALDQYNEALTHDWSRYTSEFLDQIRLYPDNLGSTVARIGDRTATQSAVQIWPHIPVNVKSFSAITLDPTSYECNRCLENGHRADGCRKQVVCKICHQMGEDGRGHLSRDCDKGICNHCGIPGHLKDSCPLTADPPRCKKCYGFGHKKYFMSQSPLFSGITVVAREEDGDSLNNTILNALLNNVAPSSSVDAASAEKSTSSIDARKIDNVEETSEEGETTAR</sequence>
<reference evidence="5" key="1">
    <citation type="submission" date="2022-11" db="UniProtKB">
        <authorList>
            <consortium name="WormBaseParasite"/>
        </authorList>
    </citation>
    <scope>IDENTIFICATION</scope>
</reference>
<name>A0A914XUL2_9BILA</name>
<dbReference type="WBParaSite" id="PSU_v2.g11638.t1">
    <property type="protein sequence ID" value="PSU_v2.g11638.t1"/>
    <property type="gene ID" value="PSU_v2.g11638"/>
</dbReference>
<keyword evidence="1" id="KW-0862">Zinc</keyword>
<evidence type="ECO:0000256" key="1">
    <source>
        <dbReference type="PROSITE-ProRule" id="PRU00047"/>
    </source>
</evidence>
<organism evidence="4 5">
    <name type="scientific">Panagrolaimus superbus</name>
    <dbReference type="NCBI Taxonomy" id="310955"/>
    <lineage>
        <taxon>Eukaryota</taxon>
        <taxon>Metazoa</taxon>
        <taxon>Ecdysozoa</taxon>
        <taxon>Nematoda</taxon>
        <taxon>Chromadorea</taxon>
        <taxon>Rhabditida</taxon>
        <taxon>Tylenchina</taxon>
        <taxon>Panagrolaimomorpha</taxon>
        <taxon>Panagrolaimoidea</taxon>
        <taxon>Panagrolaimidae</taxon>
        <taxon>Panagrolaimus</taxon>
    </lineage>
</organism>
<evidence type="ECO:0000256" key="2">
    <source>
        <dbReference type="SAM" id="MobiDB-lite"/>
    </source>
</evidence>
<dbReference type="GO" id="GO:0008270">
    <property type="term" value="F:zinc ion binding"/>
    <property type="evidence" value="ECO:0007669"/>
    <property type="project" value="UniProtKB-KW"/>
</dbReference>
<dbReference type="GO" id="GO:0003676">
    <property type="term" value="F:nucleic acid binding"/>
    <property type="evidence" value="ECO:0007669"/>
    <property type="project" value="InterPro"/>
</dbReference>
<dbReference type="Gene3D" id="4.10.60.10">
    <property type="entry name" value="Zinc finger, CCHC-type"/>
    <property type="match status" value="1"/>
</dbReference>
<dbReference type="Proteomes" id="UP000887577">
    <property type="component" value="Unplaced"/>
</dbReference>
<evidence type="ECO:0000313" key="4">
    <source>
        <dbReference type="Proteomes" id="UP000887577"/>
    </source>
</evidence>
<evidence type="ECO:0000259" key="3">
    <source>
        <dbReference type="PROSITE" id="PS50158"/>
    </source>
</evidence>
<feature type="compositionally biased region" description="Acidic residues" evidence="2">
    <location>
        <begin position="254"/>
        <end position="266"/>
    </location>
</feature>